<keyword evidence="15" id="KW-0699">rRNA-binding</keyword>
<keyword evidence="7 15" id="KW-0507">mRNA processing</keyword>
<dbReference type="GO" id="GO:0008033">
    <property type="term" value="P:tRNA processing"/>
    <property type="evidence" value="ECO:0007669"/>
    <property type="project" value="UniProtKB-KW"/>
</dbReference>
<dbReference type="PANTHER" id="PTHR11207:SF0">
    <property type="entry name" value="RIBONUCLEASE 3"/>
    <property type="match status" value="1"/>
</dbReference>
<dbReference type="Pfam" id="PF14622">
    <property type="entry name" value="Ribonucleas_3_3"/>
    <property type="match status" value="1"/>
</dbReference>
<dbReference type="GO" id="GO:0019843">
    <property type="term" value="F:rRNA binding"/>
    <property type="evidence" value="ECO:0007669"/>
    <property type="project" value="UniProtKB-KW"/>
</dbReference>
<keyword evidence="12 15" id="KW-0378">Hydrolase</keyword>
<dbReference type="InterPro" id="IPR014720">
    <property type="entry name" value="dsRBD_dom"/>
</dbReference>
<keyword evidence="5 15" id="KW-0963">Cytoplasm</keyword>
<evidence type="ECO:0000256" key="14">
    <source>
        <dbReference type="ARBA" id="ARBA00022884"/>
    </source>
</evidence>
<keyword evidence="8 15" id="KW-0819">tRNA processing</keyword>
<evidence type="ECO:0000256" key="10">
    <source>
        <dbReference type="ARBA" id="ARBA00022723"/>
    </source>
</evidence>
<evidence type="ECO:0000259" key="17">
    <source>
        <dbReference type="PROSITE" id="PS50137"/>
    </source>
</evidence>
<dbReference type="InterPro" id="IPR036389">
    <property type="entry name" value="RNase_III_sf"/>
</dbReference>
<dbReference type="SMART" id="SM00358">
    <property type="entry name" value="DSRM"/>
    <property type="match status" value="1"/>
</dbReference>
<feature type="binding site" evidence="15">
    <location>
        <position position="47"/>
    </location>
    <ligand>
        <name>Mg(2+)</name>
        <dbReference type="ChEBI" id="CHEBI:18420"/>
    </ligand>
</feature>
<comment type="subunit">
    <text evidence="4 15">Homodimer.</text>
</comment>
<dbReference type="GO" id="GO:0006364">
    <property type="term" value="P:rRNA processing"/>
    <property type="evidence" value="ECO:0007669"/>
    <property type="project" value="UniProtKB-UniRule"/>
</dbReference>
<dbReference type="Proteomes" id="UP000178089">
    <property type="component" value="Unassembled WGS sequence"/>
</dbReference>
<feature type="active site" evidence="15">
    <location>
        <position position="123"/>
    </location>
</feature>
<keyword evidence="9 15" id="KW-0540">Nuclease</keyword>
<protein>
    <recommendedName>
        <fullName evidence="15">Ribonuclease 3</fullName>
        <ecNumber evidence="15">3.1.26.3</ecNumber>
    </recommendedName>
    <alternativeName>
        <fullName evidence="15">Ribonuclease III</fullName>
        <shortName evidence="15">RNase III</shortName>
    </alternativeName>
</protein>
<comment type="caution">
    <text evidence="19">The sequence shown here is derived from an EMBL/GenBank/DDBJ whole genome shotgun (WGS) entry which is preliminary data.</text>
</comment>
<dbReference type="GO" id="GO:0003725">
    <property type="term" value="F:double-stranded RNA binding"/>
    <property type="evidence" value="ECO:0007669"/>
    <property type="project" value="TreeGrafter"/>
</dbReference>
<dbReference type="InterPro" id="IPR000999">
    <property type="entry name" value="RNase_III_dom"/>
</dbReference>
<proteinExistence type="inferred from homology"/>
<evidence type="ECO:0000256" key="4">
    <source>
        <dbReference type="ARBA" id="ARBA00011738"/>
    </source>
</evidence>
<comment type="cofactor">
    <cofactor evidence="15">
        <name>Mg(2+)</name>
        <dbReference type="ChEBI" id="CHEBI:18420"/>
    </cofactor>
</comment>
<name>A0A1G2N0Q7_9BACT</name>
<feature type="region of interest" description="Disordered" evidence="16">
    <location>
        <begin position="212"/>
        <end position="232"/>
    </location>
</feature>
<dbReference type="Gene3D" id="1.10.1520.10">
    <property type="entry name" value="Ribonuclease III domain"/>
    <property type="match status" value="1"/>
</dbReference>
<evidence type="ECO:0000256" key="13">
    <source>
        <dbReference type="ARBA" id="ARBA00022842"/>
    </source>
</evidence>
<evidence type="ECO:0000256" key="2">
    <source>
        <dbReference type="ARBA" id="ARBA00004496"/>
    </source>
</evidence>
<evidence type="ECO:0000256" key="8">
    <source>
        <dbReference type="ARBA" id="ARBA00022694"/>
    </source>
</evidence>
<comment type="catalytic activity">
    <reaction evidence="1 15">
        <text>Endonucleolytic cleavage to 5'-phosphomonoester.</text>
        <dbReference type="EC" id="3.1.26.3"/>
    </reaction>
</comment>
<evidence type="ECO:0000256" key="3">
    <source>
        <dbReference type="ARBA" id="ARBA00010183"/>
    </source>
</evidence>
<dbReference type="NCBIfam" id="TIGR02191">
    <property type="entry name" value="RNaseIII"/>
    <property type="match status" value="1"/>
</dbReference>
<evidence type="ECO:0000256" key="7">
    <source>
        <dbReference type="ARBA" id="ARBA00022664"/>
    </source>
</evidence>
<dbReference type="GO" id="GO:0046872">
    <property type="term" value="F:metal ion binding"/>
    <property type="evidence" value="ECO:0007669"/>
    <property type="project" value="UniProtKB-KW"/>
</dbReference>
<dbReference type="PROSITE" id="PS50137">
    <property type="entry name" value="DS_RBD"/>
    <property type="match status" value="1"/>
</dbReference>
<feature type="domain" description="DRBM" evidence="17">
    <location>
        <begin position="163"/>
        <end position="228"/>
    </location>
</feature>
<dbReference type="HAMAP" id="MF_00104">
    <property type="entry name" value="RNase_III"/>
    <property type="match status" value="1"/>
</dbReference>
<organism evidence="19 20">
    <name type="scientific">Candidatus Taylorbacteria bacterium RIFCSPHIGHO2_12_FULL_45_16</name>
    <dbReference type="NCBI Taxonomy" id="1802315"/>
    <lineage>
        <taxon>Bacteria</taxon>
        <taxon>Candidatus Tayloriibacteriota</taxon>
    </lineage>
</organism>
<evidence type="ECO:0000256" key="1">
    <source>
        <dbReference type="ARBA" id="ARBA00000109"/>
    </source>
</evidence>
<evidence type="ECO:0000313" key="19">
    <source>
        <dbReference type="EMBL" id="OHA29009.1"/>
    </source>
</evidence>
<dbReference type="SMART" id="SM00535">
    <property type="entry name" value="RIBOc"/>
    <property type="match status" value="1"/>
</dbReference>
<evidence type="ECO:0000256" key="11">
    <source>
        <dbReference type="ARBA" id="ARBA00022759"/>
    </source>
</evidence>
<comment type="function">
    <text evidence="15">Digests double-stranded RNA. Involved in the processing of primary rRNA transcript to yield the immediate precursors to the large and small rRNAs (23S and 16S). Processes some mRNAs, and tRNAs when they are encoded in the rRNA operon. Processes pre-crRNA and tracrRNA of type II CRISPR loci if present in the organism.</text>
</comment>
<dbReference type="AlphaFoldDB" id="A0A1G2N0Q7"/>
<dbReference type="Gene3D" id="3.30.160.20">
    <property type="match status" value="1"/>
</dbReference>
<evidence type="ECO:0000256" key="9">
    <source>
        <dbReference type="ARBA" id="ARBA00022722"/>
    </source>
</evidence>
<comment type="similarity">
    <text evidence="3">Belongs to the ribonuclease III family.</text>
</comment>
<dbReference type="PROSITE" id="PS50142">
    <property type="entry name" value="RNASE_3_2"/>
    <property type="match status" value="1"/>
</dbReference>
<evidence type="ECO:0000259" key="18">
    <source>
        <dbReference type="PROSITE" id="PS50142"/>
    </source>
</evidence>
<dbReference type="PROSITE" id="PS00517">
    <property type="entry name" value="RNASE_3_1"/>
    <property type="match status" value="1"/>
</dbReference>
<sequence length="232" mass="26030">MKNIIEKLATKIGIEFRDITLLRTACTHRSYLNENKVSGMEHNERLEFLGDAVLELVVTSYLFRKYPEKQEGELTAYRSAIVNTMSLIKVAEHVGLNEFILLSKGEAKDTGRARAIILANAVEAIIGAIYMDQGYNAAANFISEQVLQVIDIEEIIKKKLWIDAKSRFQEVAQEKESITPSYKTLKEIGPDHDKKFTLGVFLKDVHIASGTGQSKQEAEQQAAEKALEAKGW</sequence>
<dbReference type="FunFam" id="1.10.1520.10:FF:000001">
    <property type="entry name" value="Ribonuclease 3"/>
    <property type="match status" value="1"/>
</dbReference>
<dbReference type="CDD" id="cd00593">
    <property type="entry name" value="RIBOc"/>
    <property type="match status" value="1"/>
</dbReference>
<dbReference type="GO" id="GO:0006397">
    <property type="term" value="P:mRNA processing"/>
    <property type="evidence" value="ECO:0007669"/>
    <property type="project" value="UniProtKB-UniRule"/>
</dbReference>
<dbReference type="STRING" id="1802315.A3F51_01975"/>
<dbReference type="GO" id="GO:0004525">
    <property type="term" value="F:ribonuclease III activity"/>
    <property type="evidence" value="ECO:0007669"/>
    <property type="project" value="UniProtKB-UniRule"/>
</dbReference>
<evidence type="ECO:0000256" key="6">
    <source>
        <dbReference type="ARBA" id="ARBA00022552"/>
    </source>
</evidence>
<dbReference type="EMBL" id="MHRT01000006">
    <property type="protein sequence ID" value="OHA29009.1"/>
    <property type="molecule type" value="Genomic_DNA"/>
</dbReference>
<feature type="binding site" evidence="15">
    <location>
        <position position="120"/>
    </location>
    <ligand>
        <name>Mg(2+)</name>
        <dbReference type="ChEBI" id="CHEBI:18420"/>
    </ligand>
</feature>
<comment type="subcellular location">
    <subcellularLocation>
        <location evidence="2 15">Cytoplasm</location>
    </subcellularLocation>
</comment>
<accession>A0A1G2N0Q7</accession>
<evidence type="ECO:0000313" key="20">
    <source>
        <dbReference type="Proteomes" id="UP000178089"/>
    </source>
</evidence>
<dbReference type="GO" id="GO:0010468">
    <property type="term" value="P:regulation of gene expression"/>
    <property type="evidence" value="ECO:0007669"/>
    <property type="project" value="TreeGrafter"/>
</dbReference>
<keyword evidence="6 15" id="KW-0698">rRNA processing</keyword>
<dbReference type="GO" id="GO:0005737">
    <property type="term" value="C:cytoplasm"/>
    <property type="evidence" value="ECO:0007669"/>
    <property type="project" value="UniProtKB-SubCell"/>
</dbReference>
<dbReference type="InterPro" id="IPR011907">
    <property type="entry name" value="RNase_III"/>
</dbReference>
<dbReference type="SUPFAM" id="SSF54768">
    <property type="entry name" value="dsRNA-binding domain-like"/>
    <property type="match status" value="1"/>
</dbReference>
<keyword evidence="14 15" id="KW-0694">RNA-binding</keyword>
<evidence type="ECO:0000256" key="5">
    <source>
        <dbReference type="ARBA" id="ARBA00022490"/>
    </source>
</evidence>
<dbReference type="PANTHER" id="PTHR11207">
    <property type="entry name" value="RIBONUCLEASE III"/>
    <property type="match status" value="1"/>
</dbReference>
<feature type="domain" description="RNase III" evidence="18">
    <location>
        <begin position="5"/>
        <end position="134"/>
    </location>
</feature>
<reference evidence="19 20" key="1">
    <citation type="journal article" date="2016" name="Nat. Commun.">
        <title>Thousands of microbial genomes shed light on interconnected biogeochemical processes in an aquifer system.</title>
        <authorList>
            <person name="Anantharaman K."/>
            <person name="Brown C.T."/>
            <person name="Hug L.A."/>
            <person name="Sharon I."/>
            <person name="Castelle C.J."/>
            <person name="Probst A.J."/>
            <person name="Thomas B.C."/>
            <person name="Singh A."/>
            <person name="Wilkins M.J."/>
            <person name="Karaoz U."/>
            <person name="Brodie E.L."/>
            <person name="Williams K.H."/>
            <person name="Hubbard S.S."/>
            <person name="Banfield J.F."/>
        </authorList>
    </citation>
    <scope>NUCLEOTIDE SEQUENCE [LARGE SCALE GENOMIC DNA]</scope>
</reference>
<evidence type="ECO:0000256" key="15">
    <source>
        <dbReference type="HAMAP-Rule" id="MF_00104"/>
    </source>
</evidence>
<dbReference type="GO" id="GO:0042802">
    <property type="term" value="F:identical protein binding"/>
    <property type="evidence" value="ECO:0007669"/>
    <property type="project" value="UniProtKB-ARBA"/>
</dbReference>
<dbReference type="FunFam" id="3.30.160.20:FF:000003">
    <property type="entry name" value="Ribonuclease 3"/>
    <property type="match status" value="1"/>
</dbReference>
<evidence type="ECO:0000256" key="12">
    <source>
        <dbReference type="ARBA" id="ARBA00022801"/>
    </source>
</evidence>
<dbReference type="CDD" id="cd10845">
    <property type="entry name" value="DSRM_RNAse_III_family"/>
    <property type="match status" value="1"/>
</dbReference>
<keyword evidence="13 15" id="KW-0460">Magnesium</keyword>
<dbReference type="Pfam" id="PF00035">
    <property type="entry name" value="dsrm"/>
    <property type="match status" value="1"/>
</dbReference>
<gene>
    <name evidence="15" type="primary">rnc</name>
    <name evidence="19" type="ORF">A3F51_01975</name>
</gene>
<feature type="binding site" evidence="15">
    <location>
        <position position="123"/>
    </location>
    <ligand>
        <name>Mg(2+)</name>
        <dbReference type="ChEBI" id="CHEBI:18420"/>
    </ligand>
</feature>
<evidence type="ECO:0000256" key="16">
    <source>
        <dbReference type="SAM" id="MobiDB-lite"/>
    </source>
</evidence>
<dbReference type="SUPFAM" id="SSF69065">
    <property type="entry name" value="RNase III domain-like"/>
    <property type="match status" value="1"/>
</dbReference>
<feature type="active site" evidence="15">
    <location>
        <position position="51"/>
    </location>
</feature>
<keyword evidence="10 15" id="KW-0479">Metal-binding</keyword>
<dbReference type="EC" id="3.1.26.3" evidence="15"/>
<keyword evidence="11 15" id="KW-0255">Endonuclease</keyword>